<feature type="region of interest" description="Disordered" evidence="1">
    <location>
        <begin position="1"/>
        <end position="119"/>
    </location>
</feature>
<feature type="compositionally biased region" description="Low complexity" evidence="1">
    <location>
        <begin position="16"/>
        <end position="29"/>
    </location>
</feature>
<proteinExistence type="predicted"/>
<accession>A0ABN9WVY8</accession>
<feature type="compositionally biased region" description="Basic residues" evidence="1">
    <location>
        <begin position="64"/>
        <end position="73"/>
    </location>
</feature>
<feature type="compositionally biased region" description="Basic residues" evidence="1">
    <location>
        <begin position="81"/>
        <end position="95"/>
    </location>
</feature>
<feature type="compositionally biased region" description="Basic and acidic residues" evidence="1">
    <location>
        <begin position="35"/>
        <end position="45"/>
    </location>
</feature>
<protein>
    <submittedName>
        <fullName evidence="2">Uncharacterized protein</fullName>
    </submittedName>
</protein>
<evidence type="ECO:0000313" key="2">
    <source>
        <dbReference type="EMBL" id="CAK0890980.1"/>
    </source>
</evidence>
<reference evidence="2" key="1">
    <citation type="submission" date="2023-10" db="EMBL/GenBank/DDBJ databases">
        <authorList>
            <person name="Chen Y."/>
            <person name="Shah S."/>
            <person name="Dougan E. K."/>
            <person name="Thang M."/>
            <person name="Chan C."/>
        </authorList>
    </citation>
    <scope>NUCLEOTIDE SEQUENCE [LARGE SCALE GENOMIC DNA]</scope>
</reference>
<sequence length="135" mass="14947">SWPGSRRRGAAKLAQRTVPAGVRPAAAREAGGRLGAEHPEGQRSEGHHRRRREHAAGPPPVRCRLVRSQHLRVRREDPRHPCRPHGRRRRWRAYPRGHAPGVGWRVAPPERAPPGQLAAPVGHAEGRIVVFGPAI</sequence>
<organism evidence="2 3">
    <name type="scientific">Prorocentrum cordatum</name>
    <dbReference type="NCBI Taxonomy" id="2364126"/>
    <lineage>
        <taxon>Eukaryota</taxon>
        <taxon>Sar</taxon>
        <taxon>Alveolata</taxon>
        <taxon>Dinophyceae</taxon>
        <taxon>Prorocentrales</taxon>
        <taxon>Prorocentraceae</taxon>
        <taxon>Prorocentrum</taxon>
    </lineage>
</organism>
<evidence type="ECO:0000256" key="1">
    <source>
        <dbReference type="SAM" id="MobiDB-lite"/>
    </source>
</evidence>
<evidence type="ECO:0000313" key="3">
    <source>
        <dbReference type="Proteomes" id="UP001189429"/>
    </source>
</evidence>
<dbReference type="Proteomes" id="UP001189429">
    <property type="component" value="Unassembled WGS sequence"/>
</dbReference>
<gene>
    <name evidence="2" type="ORF">PCOR1329_LOCUS71051</name>
</gene>
<comment type="caution">
    <text evidence="2">The sequence shown here is derived from an EMBL/GenBank/DDBJ whole genome shotgun (WGS) entry which is preliminary data.</text>
</comment>
<keyword evidence="3" id="KW-1185">Reference proteome</keyword>
<feature type="non-terminal residue" evidence="2">
    <location>
        <position position="1"/>
    </location>
</feature>
<dbReference type="EMBL" id="CAUYUJ010019410">
    <property type="protein sequence ID" value="CAK0890980.1"/>
    <property type="molecule type" value="Genomic_DNA"/>
</dbReference>
<feature type="non-terminal residue" evidence="2">
    <location>
        <position position="135"/>
    </location>
</feature>
<feature type="compositionally biased region" description="Basic residues" evidence="1">
    <location>
        <begin position="1"/>
        <end position="10"/>
    </location>
</feature>
<name>A0ABN9WVY8_9DINO</name>